<dbReference type="NCBIfam" id="TIGR00741">
    <property type="entry name" value="yfiA"/>
    <property type="match status" value="1"/>
</dbReference>
<dbReference type="HAMAP" id="MF_00839">
    <property type="entry name" value="HPF"/>
    <property type="match status" value="1"/>
</dbReference>
<feature type="region of interest" description="Disordered" evidence="6">
    <location>
        <begin position="122"/>
        <end position="141"/>
    </location>
</feature>
<dbReference type="Gene3D" id="3.30.505.50">
    <property type="entry name" value="Sigma 54 modulation/S30EA ribosomal protein, C-terminal domain"/>
    <property type="match status" value="1"/>
</dbReference>
<evidence type="ECO:0000313" key="8">
    <source>
        <dbReference type="EMBL" id="TGY93298.1"/>
    </source>
</evidence>
<dbReference type="EMBL" id="SRXV01000002">
    <property type="protein sequence ID" value="TGY93298.1"/>
    <property type="molecule type" value="Genomic_DNA"/>
</dbReference>
<name>A0A4S2HCA4_9PROT</name>
<feature type="compositionally biased region" description="Acidic residues" evidence="6">
    <location>
        <begin position="124"/>
        <end position="139"/>
    </location>
</feature>
<dbReference type="GO" id="GO:0022627">
    <property type="term" value="C:cytosolic small ribosomal subunit"/>
    <property type="evidence" value="ECO:0007669"/>
    <property type="project" value="TreeGrafter"/>
</dbReference>
<comment type="function">
    <text evidence="4">Required for dimerization of active 70S ribosomes into 100S ribosomes in stationary phase; 100S ribosomes are translationally inactive and sometimes present during exponential growth.</text>
</comment>
<dbReference type="InterPro" id="IPR038416">
    <property type="entry name" value="Ribosom_S30AE_C_sf"/>
</dbReference>
<evidence type="ECO:0000256" key="2">
    <source>
        <dbReference type="ARBA" id="ARBA00038695"/>
    </source>
</evidence>
<evidence type="ECO:0000256" key="1">
    <source>
        <dbReference type="ARBA" id="ARBA00022845"/>
    </source>
</evidence>
<feature type="domain" description="Sigma 54 modulation/S30EA ribosomal protein C-terminal" evidence="7">
    <location>
        <begin position="139"/>
        <end position="193"/>
    </location>
</feature>
<dbReference type="RefSeq" id="WP_135945020.1">
    <property type="nucleotide sequence ID" value="NZ_BMEI01000002.1"/>
</dbReference>
<dbReference type="PANTHER" id="PTHR33231">
    <property type="entry name" value="30S RIBOSOMAL PROTEIN"/>
    <property type="match status" value="1"/>
</dbReference>
<accession>A0A4S2HCA4</accession>
<dbReference type="Proteomes" id="UP000305451">
    <property type="component" value="Unassembled WGS sequence"/>
</dbReference>
<organism evidence="8 9">
    <name type="scientific">Marinicauda pacifica</name>
    <dbReference type="NCBI Taxonomy" id="1133559"/>
    <lineage>
        <taxon>Bacteria</taxon>
        <taxon>Pseudomonadati</taxon>
        <taxon>Pseudomonadota</taxon>
        <taxon>Alphaproteobacteria</taxon>
        <taxon>Maricaulales</taxon>
        <taxon>Maricaulaceae</taxon>
        <taxon>Marinicauda</taxon>
    </lineage>
</organism>
<dbReference type="InterPro" id="IPR050574">
    <property type="entry name" value="HPF/YfiA_ribosome-assoc"/>
</dbReference>
<proteinExistence type="inferred from homology"/>
<dbReference type="GO" id="GO:0043024">
    <property type="term" value="F:ribosomal small subunit binding"/>
    <property type="evidence" value="ECO:0007669"/>
    <property type="project" value="TreeGrafter"/>
</dbReference>
<dbReference type="Pfam" id="PF16321">
    <property type="entry name" value="Ribosom_S30AE_C"/>
    <property type="match status" value="1"/>
</dbReference>
<comment type="caution">
    <text evidence="8">The sequence shown here is derived from an EMBL/GenBank/DDBJ whole genome shotgun (WGS) entry which is preliminary data.</text>
</comment>
<keyword evidence="9" id="KW-1185">Reference proteome</keyword>
<dbReference type="Pfam" id="PF02482">
    <property type="entry name" value="Ribosomal_S30AE"/>
    <property type="match status" value="1"/>
</dbReference>
<keyword evidence="4" id="KW-0963">Cytoplasm</keyword>
<sequence>MHIQFVSKNIDVSPALRERIEDRVISGTGKYFSRPGEAFVVATKEGSGFKVDCSLHLPSGAFLQASGTAGDAYAAAEAAVEHLEKRLRRYKRRLKDHHADNKTALPAEETSIVVLRGERKSADNYDDAAEDDGGAEGGDEPVIIAEAPGELSTMSVSNAVLEMDVIDAPFLVFRNAANKGVNIVYRRPDGNVGWIDPARGAKERPGEAAE</sequence>
<dbReference type="InterPro" id="IPR032528">
    <property type="entry name" value="Ribosom_S30AE_C"/>
</dbReference>
<keyword evidence="5" id="KW-0175">Coiled coil</keyword>
<evidence type="ECO:0000256" key="5">
    <source>
        <dbReference type="SAM" id="Coils"/>
    </source>
</evidence>
<comment type="subunit">
    <text evidence="4">Interacts with 100S ribosomes.</text>
</comment>
<evidence type="ECO:0000256" key="6">
    <source>
        <dbReference type="SAM" id="MobiDB-lite"/>
    </source>
</evidence>
<dbReference type="PANTHER" id="PTHR33231:SF1">
    <property type="entry name" value="30S RIBOSOMAL PROTEIN"/>
    <property type="match status" value="1"/>
</dbReference>
<keyword evidence="1 4" id="KW-0810">Translation regulation</keyword>
<gene>
    <name evidence="8" type="primary">raiA</name>
    <name evidence="4" type="synonym">hpf</name>
    <name evidence="8" type="ORF">E5162_09625</name>
</gene>
<evidence type="ECO:0000313" key="9">
    <source>
        <dbReference type="Proteomes" id="UP000305451"/>
    </source>
</evidence>
<protein>
    <recommendedName>
        <fullName evidence="3 4">Ribosome hibernation promoting factor</fullName>
        <shortName evidence="4">HPF</shortName>
    </recommendedName>
</protein>
<dbReference type="Gene3D" id="3.30.160.100">
    <property type="entry name" value="Ribosome hibernation promotion factor-like"/>
    <property type="match status" value="1"/>
</dbReference>
<dbReference type="InterPro" id="IPR034694">
    <property type="entry name" value="HPF_long/plastid"/>
</dbReference>
<comment type="similarity">
    <text evidence="4">Belongs to the HPF/YfiA ribosome-associated protein family. Long HPF subfamily.</text>
</comment>
<dbReference type="AlphaFoldDB" id="A0A4S2HCA4"/>
<feature type="coiled-coil region" evidence="5">
    <location>
        <begin position="73"/>
        <end position="100"/>
    </location>
</feature>
<dbReference type="GO" id="GO:0045900">
    <property type="term" value="P:negative regulation of translational elongation"/>
    <property type="evidence" value="ECO:0007669"/>
    <property type="project" value="TreeGrafter"/>
</dbReference>
<evidence type="ECO:0000256" key="4">
    <source>
        <dbReference type="HAMAP-Rule" id="MF_00839"/>
    </source>
</evidence>
<dbReference type="InterPro" id="IPR036567">
    <property type="entry name" value="RHF-like"/>
</dbReference>
<dbReference type="InterPro" id="IPR003489">
    <property type="entry name" value="RHF/RaiA"/>
</dbReference>
<evidence type="ECO:0000259" key="7">
    <source>
        <dbReference type="Pfam" id="PF16321"/>
    </source>
</evidence>
<comment type="subcellular location">
    <subcellularLocation>
        <location evidence="4">Cytoplasm</location>
    </subcellularLocation>
</comment>
<dbReference type="SUPFAM" id="SSF69754">
    <property type="entry name" value="Ribosome binding protein Y (YfiA homologue)"/>
    <property type="match status" value="1"/>
</dbReference>
<evidence type="ECO:0000256" key="3">
    <source>
        <dbReference type="ARBA" id="ARBA00041148"/>
    </source>
</evidence>
<comment type="subunit">
    <text evidence="2">Associates exclusively with 100S ribosomes, which are dimers of 70S ribosomes.</text>
</comment>
<reference evidence="8 9" key="1">
    <citation type="journal article" date="2013" name="Int. J. Syst. Evol. Microbiol.">
        <title>Marinicauda pacifica gen. nov., sp. nov., a prosthecate alphaproteobacterium of the family Hyphomonadaceae isolated from deep seawater.</title>
        <authorList>
            <person name="Zhang X.Y."/>
            <person name="Li G.W."/>
            <person name="Wang C.S."/>
            <person name="Zhang Y.J."/>
            <person name="Xu X.W."/>
            <person name="Li H."/>
            <person name="Liu A."/>
            <person name="Liu C."/>
            <person name="Xie B.B."/>
            <person name="Qin Q.L."/>
            <person name="Xu Z."/>
            <person name="Chen X.L."/>
            <person name="Zhou B.C."/>
            <person name="Zhang Y.Z."/>
        </authorList>
    </citation>
    <scope>NUCLEOTIDE SEQUENCE [LARGE SCALE GENOMIC DNA]</scope>
    <source>
        <strain evidence="8 9">P-1 km-3</strain>
    </source>
</reference>
<dbReference type="OrthoDB" id="9794975at2"/>